<proteinExistence type="inferred from homology"/>
<feature type="compositionally biased region" description="Low complexity" evidence="2">
    <location>
        <begin position="286"/>
        <end position="314"/>
    </location>
</feature>
<dbReference type="Gene3D" id="1.20.1260.20">
    <property type="entry name" value="PPE superfamily"/>
    <property type="match status" value="1"/>
</dbReference>
<dbReference type="Proteomes" id="UP001059836">
    <property type="component" value="Chromosome"/>
</dbReference>
<evidence type="ECO:0000256" key="2">
    <source>
        <dbReference type="SAM" id="MobiDB-lite"/>
    </source>
</evidence>
<dbReference type="RefSeq" id="WP_213244523.1">
    <property type="nucleotide sequence ID" value="NZ_CP045806.1"/>
</dbReference>
<dbReference type="EMBL" id="CP045809">
    <property type="protein sequence ID" value="QHN36257.1"/>
    <property type="molecule type" value="Genomic_DNA"/>
</dbReference>
<evidence type="ECO:0000313" key="4">
    <source>
        <dbReference type="EMBL" id="QHN36257.1"/>
    </source>
</evidence>
<comment type="similarity">
    <text evidence="1">Belongs to the mycobacterial PPE family.</text>
</comment>
<name>A0ABX6IKK7_9ACTN</name>
<dbReference type="SUPFAM" id="SSF140459">
    <property type="entry name" value="PE/PPE dimer-like"/>
    <property type="match status" value="1"/>
</dbReference>
<protein>
    <submittedName>
        <fullName evidence="4">PPE domain-containing protein</fullName>
    </submittedName>
</protein>
<accession>A0ABX6IKK7</accession>
<keyword evidence="5" id="KW-1185">Reference proteome</keyword>
<feature type="domain" description="PPE" evidence="3">
    <location>
        <begin position="18"/>
        <end position="169"/>
    </location>
</feature>
<dbReference type="InterPro" id="IPR000030">
    <property type="entry name" value="PPE_dom"/>
</dbReference>
<evidence type="ECO:0000313" key="5">
    <source>
        <dbReference type="Proteomes" id="UP001059836"/>
    </source>
</evidence>
<organism evidence="4 5">
    <name type="scientific">Gordonia pseudamarae</name>
    <dbReference type="NCBI Taxonomy" id="2831662"/>
    <lineage>
        <taxon>Bacteria</taxon>
        <taxon>Bacillati</taxon>
        <taxon>Actinomycetota</taxon>
        <taxon>Actinomycetes</taxon>
        <taxon>Mycobacteriales</taxon>
        <taxon>Gordoniaceae</taxon>
        <taxon>Gordonia</taxon>
    </lineage>
</organism>
<evidence type="ECO:0000256" key="1">
    <source>
        <dbReference type="ARBA" id="ARBA00010652"/>
    </source>
</evidence>
<dbReference type="InterPro" id="IPR038332">
    <property type="entry name" value="PPE_sf"/>
</dbReference>
<feature type="region of interest" description="Disordered" evidence="2">
    <location>
        <begin position="190"/>
        <end position="219"/>
    </location>
</feature>
<gene>
    <name evidence="4" type="ORF">GII31_16665</name>
</gene>
<feature type="compositionally biased region" description="Basic and acidic residues" evidence="2">
    <location>
        <begin position="193"/>
        <end position="210"/>
    </location>
</feature>
<evidence type="ECO:0000259" key="3">
    <source>
        <dbReference type="Pfam" id="PF00823"/>
    </source>
</evidence>
<reference evidence="4" key="1">
    <citation type="journal article" date="2021" name="Nat. Microbiol.">
        <title>Cocultivation of an ultrasmall environmental parasitic bacterium with lytic ability against bacteria associated with wastewater foams.</title>
        <authorList>
            <person name="Batinovic S."/>
            <person name="Rose J.J.A."/>
            <person name="Ratcliffe J."/>
            <person name="Seviour R.J."/>
            <person name="Petrovski S."/>
        </authorList>
    </citation>
    <scope>NUCLEOTIDE SEQUENCE</scope>
    <source>
        <strain evidence="4">CON9</strain>
    </source>
</reference>
<sequence length="378" mass="37665">MVGFTGVEWENRTALRLTTDLAAGPGAMPLAEAAAAWTGAGGDLAQIGVDLSATVRRLGTVWSVADGPEVSAALRRIVDWIAEISRSAHQSGDLADRQAAAVEVARRTMPHPDTMAGTELSRALAAIGPAGAVLLGIMADVEHAQQSGRLRAARVMAAYEQAATEAVRSWYAPTGPPTALATKQGLADPVVGDTERHTGDHDVTGPREPRTSVTGTGAGTPGIAMAGVSMVPGPAAPGRYTHTRVGATGGDGSGTGSRTACSATIDETGVIGNAARSPAPAGTSPGTGAVPSAVPAAAPVPAQPAPGAQASPTGDRWARVEADAAPGDSDRRPTWADIAVMDVAAVDVAVMDVAAADHVSGTTTAQSAAPPEAGGGDR</sequence>
<feature type="region of interest" description="Disordered" evidence="2">
    <location>
        <begin position="274"/>
        <end position="316"/>
    </location>
</feature>
<feature type="region of interest" description="Disordered" evidence="2">
    <location>
        <begin position="359"/>
        <end position="378"/>
    </location>
</feature>
<dbReference type="Pfam" id="PF00823">
    <property type="entry name" value="PPE"/>
    <property type="match status" value="1"/>
</dbReference>